<evidence type="ECO:0000313" key="6">
    <source>
        <dbReference type="EMBL" id="SED06921.1"/>
    </source>
</evidence>
<reference evidence="7" key="1">
    <citation type="submission" date="2016-10" db="EMBL/GenBank/DDBJ databases">
        <authorList>
            <person name="Varghese N."/>
            <person name="Submissions S."/>
        </authorList>
    </citation>
    <scope>NUCLEOTIDE SEQUENCE [LARGE SCALE GENOMIC DNA]</scope>
    <source>
        <strain evidence="7">DSM 44544</strain>
    </source>
</reference>
<dbReference type="Pfam" id="PF21124">
    <property type="entry name" value="VinK_C"/>
    <property type="match status" value="1"/>
</dbReference>
<evidence type="ECO:0000313" key="7">
    <source>
        <dbReference type="Proteomes" id="UP000199622"/>
    </source>
</evidence>
<dbReference type="AlphaFoldDB" id="A0A1H4XPX1"/>
<gene>
    <name evidence="6" type="ORF">SAMN04489727_6270</name>
</gene>
<dbReference type="PANTHER" id="PTHR42681">
    <property type="entry name" value="MALONYL-COA-ACYL CARRIER PROTEIN TRANSACYLASE, MITOCHONDRIAL"/>
    <property type="match status" value="1"/>
</dbReference>
<dbReference type="STRING" id="208445.SAMN04489727_6270"/>
<dbReference type="InterPro" id="IPR016035">
    <property type="entry name" value="Acyl_Trfase/lysoPLipase"/>
</dbReference>
<keyword evidence="7" id="KW-1185">Reference proteome</keyword>
<protein>
    <recommendedName>
        <fullName evidence="1">[acyl-carrier-protein] S-malonyltransferase</fullName>
        <ecNumber evidence="1">2.3.1.39</ecNumber>
    </recommendedName>
</protein>
<feature type="domain" description="Malonyl-CoA-[acyl-carrier-protein] transacylase small" evidence="5">
    <location>
        <begin position="138"/>
        <end position="199"/>
    </location>
</feature>
<dbReference type="Proteomes" id="UP000199622">
    <property type="component" value="Unassembled WGS sequence"/>
</dbReference>
<dbReference type="EMBL" id="FNSO01000004">
    <property type="protein sequence ID" value="SED06921.1"/>
    <property type="molecule type" value="Genomic_DNA"/>
</dbReference>
<dbReference type="OrthoDB" id="5123945at2"/>
<comment type="catalytic activity">
    <reaction evidence="4">
        <text>holo-[ACP] + malonyl-CoA = malonyl-[ACP] + CoA</text>
        <dbReference type="Rhea" id="RHEA:41792"/>
        <dbReference type="Rhea" id="RHEA-COMP:9623"/>
        <dbReference type="Rhea" id="RHEA-COMP:9685"/>
        <dbReference type="ChEBI" id="CHEBI:57287"/>
        <dbReference type="ChEBI" id="CHEBI:57384"/>
        <dbReference type="ChEBI" id="CHEBI:64479"/>
        <dbReference type="ChEBI" id="CHEBI:78449"/>
        <dbReference type="EC" id="2.3.1.39"/>
    </reaction>
</comment>
<evidence type="ECO:0000256" key="3">
    <source>
        <dbReference type="ARBA" id="ARBA00023315"/>
    </source>
</evidence>
<keyword evidence="2 6" id="KW-0808">Transferase</keyword>
<dbReference type="PANTHER" id="PTHR42681:SF1">
    <property type="entry name" value="MALONYL-COA-ACYL CARRIER PROTEIN TRANSACYLASE, MITOCHONDRIAL"/>
    <property type="match status" value="1"/>
</dbReference>
<dbReference type="RefSeq" id="WP_091314044.1">
    <property type="nucleotide sequence ID" value="NZ_FNSO01000004.1"/>
</dbReference>
<sequence length="319" mass="35862">MDEATRPGSAVVFPGMSPCRFADFGKFLLINPFARRLIGEANERLGYSLVDRFRETEGDYSPYAQVGFMLTCVALAEWAEQEQGMSPDFCAGPSFGEKPASVYAGSLTFPDAVWMTAELARCLTEFFATEYTDVVTHSFVRTPEEKLKDALSQLDGKGEWFDISCYIDHDFYMVSVREKNLDWLKQTVRSMGGLSLYTMRPPLHSRAFGALRRKAEDEVLGDLEFHDPLLPIVADQDGEILRTGDQVRTMLLDSIVKPMRWPDVVHTLADNGVRKLWVAGPDTLFGRVRVTTSRFEVVTVNPRMALQPRRRGAGPSRVS</sequence>
<keyword evidence="3" id="KW-0012">Acyltransferase</keyword>
<dbReference type="GO" id="GO:0004314">
    <property type="term" value="F:[acyl-carrier-protein] S-malonyltransferase activity"/>
    <property type="evidence" value="ECO:0007669"/>
    <property type="project" value="UniProtKB-EC"/>
</dbReference>
<dbReference type="EC" id="2.3.1.39" evidence="1"/>
<evidence type="ECO:0000256" key="4">
    <source>
        <dbReference type="ARBA" id="ARBA00048462"/>
    </source>
</evidence>
<dbReference type="GO" id="GO:0006633">
    <property type="term" value="P:fatty acid biosynthetic process"/>
    <property type="evidence" value="ECO:0007669"/>
    <property type="project" value="TreeGrafter"/>
</dbReference>
<dbReference type="InterPro" id="IPR050858">
    <property type="entry name" value="Mal-CoA-ACP_Trans/PKS_FabD"/>
</dbReference>
<name>A0A1H4XPX1_9PSEU</name>
<organism evidence="6 7">
    <name type="scientific">Amycolatopsis tolypomycina</name>
    <dbReference type="NCBI Taxonomy" id="208445"/>
    <lineage>
        <taxon>Bacteria</taxon>
        <taxon>Bacillati</taxon>
        <taxon>Actinomycetota</taxon>
        <taxon>Actinomycetes</taxon>
        <taxon>Pseudonocardiales</taxon>
        <taxon>Pseudonocardiaceae</taxon>
        <taxon>Amycolatopsis</taxon>
    </lineage>
</organism>
<dbReference type="InterPro" id="IPR049416">
    <property type="entry name" value="VinK-like_small"/>
</dbReference>
<dbReference type="Gene3D" id="3.40.366.10">
    <property type="entry name" value="Malonyl-Coenzyme A Acyl Carrier Protein, domain 2"/>
    <property type="match status" value="2"/>
</dbReference>
<proteinExistence type="predicted"/>
<dbReference type="SUPFAM" id="SSF52151">
    <property type="entry name" value="FabD/lysophospholipase-like"/>
    <property type="match status" value="1"/>
</dbReference>
<evidence type="ECO:0000259" key="5">
    <source>
        <dbReference type="Pfam" id="PF21124"/>
    </source>
</evidence>
<evidence type="ECO:0000256" key="2">
    <source>
        <dbReference type="ARBA" id="ARBA00022679"/>
    </source>
</evidence>
<accession>A0A1H4XPX1</accession>
<dbReference type="InterPro" id="IPR001227">
    <property type="entry name" value="Ac_transferase_dom_sf"/>
</dbReference>
<evidence type="ECO:0000256" key="1">
    <source>
        <dbReference type="ARBA" id="ARBA00013258"/>
    </source>
</evidence>